<evidence type="ECO:0000256" key="3">
    <source>
        <dbReference type="ARBA" id="ARBA00022448"/>
    </source>
</evidence>
<evidence type="ECO:0000256" key="12">
    <source>
        <dbReference type="ARBA" id="ARBA00036634"/>
    </source>
</evidence>
<dbReference type="Gene3D" id="1.10.287.70">
    <property type="match status" value="1"/>
</dbReference>
<protein>
    <submittedName>
        <fullName evidence="17">Mucolipin-3 isoform X1</fullName>
    </submittedName>
</protein>
<dbReference type="CDD" id="cd21050">
    <property type="entry name" value="ELD_TRPML"/>
    <property type="match status" value="1"/>
</dbReference>
<name>A0A7E6EYX2_9MOLL</name>
<dbReference type="GO" id="GO:0005886">
    <property type="term" value="C:plasma membrane"/>
    <property type="evidence" value="ECO:0007669"/>
    <property type="project" value="UniProtKB-SubCell"/>
</dbReference>
<feature type="transmembrane region" description="Helical" evidence="13">
    <location>
        <begin position="550"/>
        <end position="572"/>
    </location>
</feature>
<keyword evidence="7 13" id="KW-1133">Transmembrane helix</keyword>
<evidence type="ECO:0000256" key="1">
    <source>
        <dbReference type="ARBA" id="ARBA00004337"/>
    </source>
</evidence>
<evidence type="ECO:0000256" key="10">
    <source>
        <dbReference type="ARBA" id="ARBA00023157"/>
    </source>
</evidence>
<evidence type="ECO:0000313" key="16">
    <source>
        <dbReference type="Proteomes" id="UP000515154"/>
    </source>
</evidence>
<dbReference type="PANTHER" id="PTHR12127">
    <property type="entry name" value="MUCOLIPIN"/>
    <property type="match status" value="1"/>
</dbReference>
<feature type="transmembrane region" description="Helical" evidence="13">
    <location>
        <begin position="399"/>
        <end position="419"/>
    </location>
</feature>
<dbReference type="FunFam" id="1.10.287.70:FF:000033">
    <property type="entry name" value="Mucolipin 1"/>
    <property type="match status" value="1"/>
</dbReference>
<keyword evidence="6" id="KW-0967">Endosome</keyword>
<evidence type="ECO:0000256" key="8">
    <source>
        <dbReference type="ARBA" id="ARBA00023065"/>
    </source>
</evidence>
<dbReference type="InterPro" id="IPR013122">
    <property type="entry name" value="PKD1_2_channel"/>
</dbReference>
<keyword evidence="10" id="KW-1015">Disulfide bond</keyword>
<feature type="transmembrane region" description="Helical" evidence="13">
    <location>
        <begin position="440"/>
        <end position="462"/>
    </location>
</feature>
<evidence type="ECO:0000313" key="17">
    <source>
        <dbReference type="RefSeq" id="XP_036360518.1"/>
    </source>
</evidence>
<reference evidence="17" key="1">
    <citation type="submission" date="2025-08" db="UniProtKB">
        <authorList>
            <consortium name="RefSeq"/>
        </authorList>
    </citation>
    <scope>IDENTIFICATION</scope>
</reference>
<keyword evidence="16" id="KW-1185">Reference proteome</keyword>
<evidence type="ECO:0000256" key="7">
    <source>
        <dbReference type="ARBA" id="ARBA00022989"/>
    </source>
</evidence>
<feature type="domain" description="Mucolipin extracytosolic" evidence="15">
    <location>
        <begin position="136"/>
        <end position="331"/>
    </location>
</feature>
<proteinExistence type="predicted"/>
<dbReference type="GO" id="GO:0005765">
    <property type="term" value="C:lysosomal membrane"/>
    <property type="evidence" value="ECO:0007669"/>
    <property type="project" value="TreeGrafter"/>
</dbReference>
<dbReference type="PANTHER" id="PTHR12127:SF7">
    <property type="entry name" value="SD02261P"/>
    <property type="match status" value="1"/>
</dbReference>
<dbReference type="Pfam" id="PF21381">
    <property type="entry name" value="MCLN_ECD"/>
    <property type="match status" value="1"/>
</dbReference>
<comment type="subcellular location">
    <subcellularLocation>
        <location evidence="2">Cell membrane</location>
        <topology evidence="2">Multi-pass membrane protein</topology>
    </subcellularLocation>
    <subcellularLocation>
        <location evidence="1">Endosome membrane</location>
        <topology evidence="1">Multi-pass membrane protein</topology>
    </subcellularLocation>
</comment>
<keyword evidence="8" id="KW-0406">Ion transport</keyword>
<keyword evidence="4" id="KW-1003">Cell membrane</keyword>
<evidence type="ECO:0000256" key="2">
    <source>
        <dbReference type="ARBA" id="ARBA00004651"/>
    </source>
</evidence>
<comment type="catalytic activity">
    <reaction evidence="12">
        <text>Ca(2+)(in) = Ca(2+)(out)</text>
        <dbReference type="Rhea" id="RHEA:29671"/>
        <dbReference type="ChEBI" id="CHEBI:29108"/>
    </reaction>
</comment>
<evidence type="ECO:0000256" key="11">
    <source>
        <dbReference type="ARBA" id="ARBA00023303"/>
    </source>
</evidence>
<keyword evidence="5 13" id="KW-0812">Transmembrane</keyword>
<keyword evidence="3" id="KW-0813">Transport</keyword>
<evidence type="ECO:0000256" key="4">
    <source>
        <dbReference type="ARBA" id="ARBA00022475"/>
    </source>
</evidence>
<keyword evidence="11" id="KW-0407">Ion channel</keyword>
<evidence type="ECO:0000256" key="9">
    <source>
        <dbReference type="ARBA" id="ARBA00023136"/>
    </source>
</evidence>
<dbReference type="InterPro" id="IPR049134">
    <property type="entry name" value="MCLN_ECD"/>
</dbReference>
<dbReference type="InterPro" id="IPR039031">
    <property type="entry name" value="Mucolipin"/>
</dbReference>
<organism evidence="16 17">
    <name type="scientific">Octopus sinensis</name>
    <name type="common">East Asian common octopus</name>
    <dbReference type="NCBI Taxonomy" id="2607531"/>
    <lineage>
        <taxon>Eukaryota</taxon>
        <taxon>Metazoa</taxon>
        <taxon>Spiralia</taxon>
        <taxon>Lophotrochozoa</taxon>
        <taxon>Mollusca</taxon>
        <taxon>Cephalopoda</taxon>
        <taxon>Coleoidea</taxon>
        <taxon>Octopodiformes</taxon>
        <taxon>Octopoda</taxon>
        <taxon>Incirrata</taxon>
        <taxon>Octopodidae</taxon>
        <taxon>Octopus</taxon>
    </lineage>
</organism>
<evidence type="ECO:0000256" key="5">
    <source>
        <dbReference type="ARBA" id="ARBA00022692"/>
    </source>
</evidence>
<sequence>MVLFFYKKQMELERFEHNGSFQESFRGPEPNLARQLYDETPIFIIGNMAGNIGYEDGHPNINSIGHAKPPLRRQPSYYTPDMEDRMRRRLKFHFMDPIEKLKAKKRIPWKMLLQVVKIILVTIQLCIFGLERGNFVDYVEKNTISLKHLFLKDWEAAYETLPYPPATGTYAVYEISSVFEHIDFVSNQYSKMNRIAIGGYHFWHHNASAIPTVSMCKTNYYSGSYFPNGTFIFNPRLIRTCANVTQVDFGNGTVKFDFKEFLKRKKIRLSLDRLLKIELNFLVHTVRLELDVPHRCPICFLMNVSITFDNSDRNGQMLVFLNPNISEVGCRGMIIGLNETEKKRVQTAFDIFIIIVSTMSSILCLRSIWRAQSLKHETAKFFKNHFRKVLEWYDRLEFLNMWFILIVINDCLTIVGSCFKIKIETRCCKCKNVPNTSQNYDLCAIMLGTGNLLSWIGVLRYLGFFKKYNILILTLKRAAPNVLRFLTCALLMYFGFVFCGWVILGPYHIKFRHLSTTSECLFSLVNGDDMFVTFSALQTNNSFIWFYSRVYLYCFIGIFIYVVLSLFIAVIMDSYETIKHYYENGFPRSELFEFIDECTDPPHSEIYRQELRGWDCSTVFCFCCKNRNPEELEESTRLIG</sequence>
<evidence type="ECO:0000256" key="13">
    <source>
        <dbReference type="SAM" id="Phobius"/>
    </source>
</evidence>
<feature type="domain" description="Polycystin cation channel PKD1/PKD2" evidence="14">
    <location>
        <begin position="440"/>
        <end position="578"/>
    </location>
</feature>
<dbReference type="RefSeq" id="XP_036360518.1">
    <property type="nucleotide sequence ID" value="XM_036504625.1"/>
</dbReference>
<evidence type="ECO:0000259" key="14">
    <source>
        <dbReference type="Pfam" id="PF08016"/>
    </source>
</evidence>
<dbReference type="Pfam" id="PF08016">
    <property type="entry name" value="PKD_channel"/>
    <property type="match status" value="1"/>
</dbReference>
<dbReference type="AlphaFoldDB" id="A0A7E6EYX2"/>
<gene>
    <name evidence="17" type="primary">LOC115213883</name>
</gene>
<keyword evidence="9 13" id="KW-0472">Membrane</keyword>
<feature type="transmembrane region" description="Helical" evidence="13">
    <location>
        <begin position="482"/>
        <end position="504"/>
    </location>
</feature>
<dbReference type="GO" id="GO:0010008">
    <property type="term" value="C:endosome membrane"/>
    <property type="evidence" value="ECO:0007669"/>
    <property type="project" value="UniProtKB-SubCell"/>
</dbReference>
<evidence type="ECO:0000256" key="6">
    <source>
        <dbReference type="ARBA" id="ARBA00022753"/>
    </source>
</evidence>
<accession>A0A7E6EYX2</accession>
<evidence type="ECO:0000259" key="15">
    <source>
        <dbReference type="Pfam" id="PF21381"/>
    </source>
</evidence>
<dbReference type="GO" id="GO:0072345">
    <property type="term" value="F:NAADP-sensitive calcium-release channel activity"/>
    <property type="evidence" value="ECO:0007669"/>
    <property type="project" value="TreeGrafter"/>
</dbReference>
<dbReference type="Proteomes" id="UP000515154">
    <property type="component" value="Linkage group LG7"/>
</dbReference>